<sequence>MGVRWKCDLEKAVLINNFRRRGWIDVTNDSHDDADGWDLWWTNVQNVKLLFSDTVVRLQPHQRVNHFPNHYELTRKDLMVKNIKRYQKQFKREGGDPTELDIIPTTFVLPQDYMLFAEEFRRCLQQLGGSAHADGSGGATWIMKPSSRSQGKGIFLINKLSQIKQWSVGSLPPALRSGTDSYVVSRYIDNPLLIGGKKFDMRIYVVVTSFKPLKVYMSRLGFCRFCAVKYSAEVGELRNDFMHLTNVAIQQTGEDYNEQHGNKWPMDHLRLYLEGTRGVEAADRLFADIEGVILKSLRACQNIIANDRHCFELYGYDIIIDDTLKAWLIEVNASPSLSTTTQADRLLKHRVISDTLDIVSPPDWLALTDPAALPPGMRDVDPAGYPFRERVGSMHLICDESEEYQRFKAAQQARATMAAAAAAAASAAAAAGGGSGFHDVDARHTGPWAQHQQHPHPPRPVRHHSAHATIGSGGGGANRSLQSVYGQQPMSRSSSTGPSGGGGGGGGVGPGSWDLERSFRALGLGPGGAGGRPMSAV</sequence>
<keyword evidence="8" id="KW-0969">Cilium</keyword>
<dbReference type="Proteomes" id="UP000075714">
    <property type="component" value="Unassembled WGS sequence"/>
</dbReference>
<protein>
    <submittedName>
        <fullName evidence="12">Uncharacterized protein</fullName>
    </submittedName>
</protein>
<dbReference type="EMBL" id="LSYV01000006">
    <property type="protein sequence ID" value="KXZ54003.1"/>
    <property type="molecule type" value="Genomic_DNA"/>
</dbReference>
<keyword evidence="7" id="KW-0067">ATP-binding</keyword>
<organism evidence="12 13">
    <name type="scientific">Gonium pectorale</name>
    <name type="common">Green alga</name>
    <dbReference type="NCBI Taxonomy" id="33097"/>
    <lineage>
        <taxon>Eukaryota</taxon>
        <taxon>Viridiplantae</taxon>
        <taxon>Chlorophyta</taxon>
        <taxon>core chlorophytes</taxon>
        <taxon>Chlorophyceae</taxon>
        <taxon>CS clade</taxon>
        <taxon>Chlamydomonadales</taxon>
        <taxon>Volvocaceae</taxon>
        <taxon>Gonium</taxon>
    </lineage>
</organism>
<dbReference type="OrthoDB" id="564098at2759"/>
<dbReference type="GO" id="GO:0005874">
    <property type="term" value="C:microtubule"/>
    <property type="evidence" value="ECO:0007669"/>
    <property type="project" value="UniProtKB-KW"/>
</dbReference>
<feature type="compositionally biased region" description="Basic residues" evidence="11">
    <location>
        <begin position="453"/>
        <end position="466"/>
    </location>
</feature>
<proteinExistence type="inferred from homology"/>
<evidence type="ECO:0000256" key="9">
    <source>
        <dbReference type="ARBA" id="ARBA00023212"/>
    </source>
</evidence>
<dbReference type="PANTHER" id="PTHR12241:SF31">
    <property type="entry name" value="POLYGLUTAMYLASE COMPLEX SUBUNIT TTLL1"/>
    <property type="match status" value="1"/>
</dbReference>
<keyword evidence="5" id="KW-0493">Microtubule</keyword>
<dbReference type="AlphaFoldDB" id="A0A150GW69"/>
<dbReference type="Gene3D" id="3.30.470.20">
    <property type="entry name" value="ATP-grasp fold, B domain"/>
    <property type="match status" value="1"/>
</dbReference>
<keyword evidence="9" id="KW-0206">Cytoskeleton</keyword>
<feature type="region of interest" description="Disordered" evidence="11">
    <location>
        <begin position="431"/>
        <end position="537"/>
    </location>
</feature>
<evidence type="ECO:0000256" key="10">
    <source>
        <dbReference type="ARBA" id="ARBA00023273"/>
    </source>
</evidence>
<dbReference type="InterPro" id="IPR004344">
    <property type="entry name" value="TTL/TTLL_fam"/>
</dbReference>
<dbReference type="GO" id="GO:0005524">
    <property type="term" value="F:ATP binding"/>
    <property type="evidence" value="ECO:0007669"/>
    <property type="project" value="UniProtKB-KW"/>
</dbReference>
<evidence type="ECO:0000256" key="3">
    <source>
        <dbReference type="ARBA" id="ARBA00022490"/>
    </source>
</evidence>
<reference evidence="13" key="1">
    <citation type="journal article" date="2016" name="Nat. Commun.">
        <title>The Gonium pectorale genome demonstrates co-option of cell cycle regulation during the evolution of multicellularity.</title>
        <authorList>
            <person name="Hanschen E.R."/>
            <person name="Marriage T.N."/>
            <person name="Ferris P.J."/>
            <person name="Hamaji T."/>
            <person name="Toyoda A."/>
            <person name="Fujiyama A."/>
            <person name="Neme R."/>
            <person name="Noguchi H."/>
            <person name="Minakuchi Y."/>
            <person name="Suzuki M."/>
            <person name="Kawai-Toyooka H."/>
            <person name="Smith D.R."/>
            <person name="Sparks H."/>
            <person name="Anderson J."/>
            <person name="Bakaric R."/>
            <person name="Luria V."/>
            <person name="Karger A."/>
            <person name="Kirschner M.W."/>
            <person name="Durand P.M."/>
            <person name="Michod R.E."/>
            <person name="Nozaki H."/>
            <person name="Olson B.J."/>
        </authorList>
    </citation>
    <scope>NUCLEOTIDE SEQUENCE [LARGE SCALE GENOMIC DNA]</scope>
    <source>
        <strain evidence="13">NIES-2863</strain>
    </source>
</reference>
<evidence type="ECO:0000256" key="4">
    <source>
        <dbReference type="ARBA" id="ARBA00022598"/>
    </source>
</evidence>
<dbReference type="GO" id="GO:0070740">
    <property type="term" value="F:tubulin-glutamic acid ligase activity"/>
    <property type="evidence" value="ECO:0007669"/>
    <property type="project" value="TreeGrafter"/>
</dbReference>
<keyword evidence="10" id="KW-0966">Cell projection</keyword>
<dbReference type="STRING" id="33097.A0A150GW69"/>
<evidence type="ECO:0000313" key="13">
    <source>
        <dbReference type="Proteomes" id="UP000075714"/>
    </source>
</evidence>
<evidence type="ECO:0000256" key="11">
    <source>
        <dbReference type="SAM" id="MobiDB-lite"/>
    </source>
</evidence>
<dbReference type="GO" id="GO:0015631">
    <property type="term" value="F:tubulin binding"/>
    <property type="evidence" value="ECO:0007669"/>
    <property type="project" value="TreeGrafter"/>
</dbReference>
<keyword evidence="4" id="KW-0436">Ligase</keyword>
<accession>A0A150GW69</accession>
<dbReference type="Pfam" id="PF03133">
    <property type="entry name" value="TTL"/>
    <property type="match status" value="1"/>
</dbReference>
<dbReference type="PROSITE" id="PS51221">
    <property type="entry name" value="TTL"/>
    <property type="match status" value="1"/>
</dbReference>
<keyword evidence="6" id="KW-0547">Nucleotide-binding</keyword>
<evidence type="ECO:0000256" key="7">
    <source>
        <dbReference type="ARBA" id="ARBA00022840"/>
    </source>
</evidence>
<comment type="caution">
    <text evidence="12">The sequence shown here is derived from an EMBL/GenBank/DDBJ whole genome shotgun (WGS) entry which is preliminary data.</text>
</comment>
<evidence type="ECO:0000313" key="12">
    <source>
        <dbReference type="EMBL" id="KXZ54003.1"/>
    </source>
</evidence>
<evidence type="ECO:0000256" key="5">
    <source>
        <dbReference type="ARBA" id="ARBA00022701"/>
    </source>
</evidence>
<evidence type="ECO:0000256" key="2">
    <source>
        <dbReference type="ARBA" id="ARBA00006118"/>
    </source>
</evidence>
<dbReference type="PANTHER" id="PTHR12241">
    <property type="entry name" value="TUBULIN POLYGLUTAMYLASE"/>
    <property type="match status" value="1"/>
</dbReference>
<name>A0A150GW69_GONPE</name>
<comment type="similarity">
    <text evidence="2">Belongs to the tubulin polyglutamylase family.</text>
</comment>
<keyword evidence="13" id="KW-1185">Reference proteome</keyword>
<dbReference type="GO" id="GO:0036064">
    <property type="term" value="C:ciliary basal body"/>
    <property type="evidence" value="ECO:0007669"/>
    <property type="project" value="TreeGrafter"/>
</dbReference>
<dbReference type="SUPFAM" id="SSF56059">
    <property type="entry name" value="Glutathione synthetase ATP-binding domain-like"/>
    <property type="match status" value="1"/>
</dbReference>
<feature type="compositionally biased region" description="Gly residues" evidence="11">
    <location>
        <begin position="498"/>
        <end position="510"/>
    </location>
</feature>
<keyword evidence="3" id="KW-0963">Cytoplasm</keyword>
<evidence type="ECO:0000256" key="1">
    <source>
        <dbReference type="ARBA" id="ARBA00004120"/>
    </source>
</evidence>
<dbReference type="GO" id="GO:0000226">
    <property type="term" value="P:microtubule cytoskeleton organization"/>
    <property type="evidence" value="ECO:0007669"/>
    <property type="project" value="TreeGrafter"/>
</dbReference>
<evidence type="ECO:0000256" key="6">
    <source>
        <dbReference type="ARBA" id="ARBA00022741"/>
    </source>
</evidence>
<feature type="compositionally biased region" description="Polar residues" evidence="11">
    <location>
        <begin position="479"/>
        <end position="490"/>
    </location>
</feature>
<evidence type="ECO:0000256" key="8">
    <source>
        <dbReference type="ARBA" id="ARBA00023069"/>
    </source>
</evidence>
<gene>
    <name evidence="12" type="ORF">GPECTOR_5g114</name>
</gene>
<comment type="subcellular location">
    <subcellularLocation>
        <location evidence="1">Cytoplasm</location>
        <location evidence="1">Cytoskeleton</location>
        <location evidence="1">Cilium basal body</location>
    </subcellularLocation>
</comment>